<sequence length="427" mass="47108">MAGLIPLMLTSSSRTSFIAPSQTSPRRQSSSGLPSSTSPTTPTHAARPMLFKRLSITAPAPIPVLPYTEAEWRKTIGEVKRKYFGKRYRACSARCLEVLDGIKDVSQVEPVYLIYLHFYAATSMEICARPLPSTSALRSNLLQQARTHFDHASALISAAEESVLRKFRPGSVSSSRASSCHSPSGSVSSRAWTPDTRVSSPTDSVCSFDGFLVKSPQSPPKRAKKVFLSLPKETSLHMPAEPIIRPDSPTLGFEDTFQPTVSRQNNLEALQPPSKFQEIELPLQTIPEDKFEEQTATPDEAHPPQQQQQQEEDYDDTETASMIPPSLTRCCEHLSALRAQLARHSASLHQQLVSTQPPAPPSLDHPTAAATTTSSTTPIPAKVSSEEARALDRQARIERLRRNGWQRKRFDPARYEELCEAALAELA</sequence>
<name>A0AAN6Z910_9PEZI</name>
<dbReference type="GeneID" id="87834325"/>
<evidence type="ECO:0000313" key="2">
    <source>
        <dbReference type="EMBL" id="KAK4129517.1"/>
    </source>
</evidence>
<reference evidence="2" key="2">
    <citation type="submission" date="2023-05" db="EMBL/GenBank/DDBJ databases">
        <authorList>
            <consortium name="Lawrence Berkeley National Laboratory"/>
            <person name="Steindorff A."/>
            <person name="Hensen N."/>
            <person name="Bonometti L."/>
            <person name="Westerberg I."/>
            <person name="Brannstrom I.O."/>
            <person name="Guillou S."/>
            <person name="Cros-Aarteil S."/>
            <person name="Calhoun S."/>
            <person name="Haridas S."/>
            <person name="Kuo A."/>
            <person name="Mondo S."/>
            <person name="Pangilinan J."/>
            <person name="Riley R."/>
            <person name="Labutti K."/>
            <person name="Andreopoulos B."/>
            <person name="Lipzen A."/>
            <person name="Chen C."/>
            <person name="Yanf M."/>
            <person name="Daum C."/>
            <person name="Ng V."/>
            <person name="Clum A."/>
            <person name="Ohm R."/>
            <person name="Martin F."/>
            <person name="Silar P."/>
            <person name="Natvig D."/>
            <person name="Lalanne C."/>
            <person name="Gautier V."/>
            <person name="Ament-Velasquez S.L."/>
            <person name="Kruys A."/>
            <person name="Hutchinson M.I."/>
            <person name="Powell A.J."/>
            <person name="Barry K."/>
            <person name="Miller A.N."/>
            <person name="Grigoriev I.V."/>
            <person name="Debuchy R."/>
            <person name="Gladieux P."/>
            <person name="Thoren M.H."/>
            <person name="Johannesson H."/>
        </authorList>
    </citation>
    <scope>NUCLEOTIDE SEQUENCE</scope>
    <source>
        <strain evidence="2">CBS 731.68</strain>
    </source>
</reference>
<comment type="caution">
    <text evidence="2">The sequence shown here is derived from an EMBL/GenBank/DDBJ whole genome shotgun (WGS) entry which is preliminary data.</text>
</comment>
<protein>
    <submittedName>
        <fullName evidence="2">Uncharacterized protein</fullName>
    </submittedName>
</protein>
<organism evidence="2 3">
    <name type="scientific">Parathielavia appendiculata</name>
    <dbReference type="NCBI Taxonomy" id="2587402"/>
    <lineage>
        <taxon>Eukaryota</taxon>
        <taxon>Fungi</taxon>
        <taxon>Dikarya</taxon>
        <taxon>Ascomycota</taxon>
        <taxon>Pezizomycotina</taxon>
        <taxon>Sordariomycetes</taxon>
        <taxon>Sordariomycetidae</taxon>
        <taxon>Sordariales</taxon>
        <taxon>Chaetomiaceae</taxon>
        <taxon>Parathielavia</taxon>
    </lineage>
</organism>
<gene>
    <name evidence="2" type="ORF">N657DRAFT_80089</name>
</gene>
<dbReference type="Proteomes" id="UP001302602">
    <property type="component" value="Unassembled WGS sequence"/>
</dbReference>
<dbReference type="AlphaFoldDB" id="A0AAN6Z910"/>
<reference evidence="2" key="1">
    <citation type="journal article" date="2023" name="Mol. Phylogenet. Evol.">
        <title>Genome-scale phylogeny and comparative genomics of the fungal order Sordariales.</title>
        <authorList>
            <person name="Hensen N."/>
            <person name="Bonometti L."/>
            <person name="Westerberg I."/>
            <person name="Brannstrom I.O."/>
            <person name="Guillou S."/>
            <person name="Cros-Aarteil S."/>
            <person name="Calhoun S."/>
            <person name="Haridas S."/>
            <person name="Kuo A."/>
            <person name="Mondo S."/>
            <person name="Pangilinan J."/>
            <person name="Riley R."/>
            <person name="LaButti K."/>
            <person name="Andreopoulos B."/>
            <person name="Lipzen A."/>
            <person name="Chen C."/>
            <person name="Yan M."/>
            <person name="Daum C."/>
            <person name="Ng V."/>
            <person name="Clum A."/>
            <person name="Steindorff A."/>
            <person name="Ohm R.A."/>
            <person name="Martin F."/>
            <person name="Silar P."/>
            <person name="Natvig D.O."/>
            <person name="Lalanne C."/>
            <person name="Gautier V."/>
            <person name="Ament-Velasquez S.L."/>
            <person name="Kruys A."/>
            <person name="Hutchinson M.I."/>
            <person name="Powell A.J."/>
            <person name="Barry K."/>
            <person name="Miller A.N."/>
            <person name="Grigoriev I.V."/>
            <person name="Debuchy R."/>
            <person name="Gladieux P."/>
            <person name="Hiltunen Thoren M."/>
            <person name="Johannesson H."/>
        </authorList>
    </citation>
    <scope>NUCLEOTIDE SEQUENCE</scope>
    <source>
        <strain evidence="2">CBS 731.68</strain>
    </source>
</reference>
<dbReference type="RefSeq" id="XP_062653288.1">
    <property type="nucleotide sequence ID" value="XM_062797546.1"/>
</dbReference>
<accession>A0AAN6Z910</accession>
<proteinExistence type="predicted"/>
<feature type="compositionally biased region" description="Low complexity" evidence="1">
    <location>
        <begin position="171"/>
        <end position="189"/>
    </location>
</feature>
<evidence type="ECO:0000313" key="3">
    <source>
        <dbReference type="Proteomes" id="UP001302602"/>
    </source>
</evidence>
<keyword evidence="3" id="KW-1185">Reference proteome</keyword>
<dbReference type="EMBL" id="MU853223">
    <property type="protein sequence ID" value="KAK4129517.1"/>
    <property type="molecule type" value="Genomic_DNA"/>
</dbReference>
<feature type="region of interest" description="Disordered" evidence="1">
    <location>
        <begin position="348"/>
        <end position="388"/>
    </location>
</feature>
<feature type="region of interest" description="Disordered" evidence="1">
    <location>
        <begin position="16"/>
        <end position="44"/>
    </location>
</feature>
<feature type="region of interest" description="Disordered" evidence="1">
    <location>
        <begin position="292"/>
        <end position="322"/>
    </location>
</feature>
<feature type="compositionally biased region" description="Low complexity" evidence="1">
    <location>
        <begin position="20"/>
        <end position="43"/>
    </location>
</feature>
<feature type="compositionally biased region" description="Low complexity" evidence="1">
    <location>
        <begin position="367"/>
        <end position="377"/>
    </location>
</feature>
<feature type="region of interest" description="Disordered" evidence="1">
    <location>
        <begin position="171"/>
        <end position="198"/>
    </location>
</feature>
<evidence type="ECO:0000256" key="1">
    <source>
        <dbReference type="SAM" id="MobiDB-lite"/>
    </source>
</evidence>